<keyword evidence="3" id="KW-0546">Nucleotide metabolism</keyword>
<feature type="compositionally biased region" description="Polar residues" evidence="4">
    <location>
        <begin position="119"/>
        <end position="137"/>
    </location>
</feature>
<keyword evidence="2 3" id="KW-0378">Hydrolase</keyword>
<dbReference type="CDD" id="cd18877">
    <property type="entry name" value="NUDIX_Hydrolase"/>
    <property type="match status" value="1"/>
</dbReference>
<dbReference type="PROSITE" id="PS00893">
    <property type="entry name" value="NUDIX_BOX"/>
    <property type="match status" value="1"/>
</dbReference>
<dbReference type="SUPFAM" id="SSF52972">
    <property type="entry name" value="ITPase-like"/>
    <property type="match status" value="2"/>
</dbReference>
<evidence type="ECO:0000256" key="4">
    <source>
        <dbReference type="SAM" id="MobiDB-lite"/>
    </source>
</evidence>
<evidence type="ECO:0000313" key="7">
    <source>
        <dbReference type="Proteomes" id="UP000029003"/>
    </source>
</evidence>
<dbReference type="HAMAP" id="MF_00528">
    <property type="entry name" value="Maf"/>
    <property type="match status" value="1"/>
</dbReference>
<feature type="region of interest" description="Disordered" evidence="4">
    <location>
        <begin position="100"/>
        <end position="166"/>
    </location>
</feature>
<dbReference type="InterPro" id="IPR029001">
    <property type="entry name" value="ITPase-like_fam"/>
</dbReference>
<dbReference type="InterPro" id="IPR003697">
    <property type="entry name" value="Maf-like"/>
</dbReference>
<comment type="caution">
    <text evidence="6">The sequence shown here is derived from an EMBL/GenBank/DDBJ whole genome shotgun (WGS) entry which is preliminary data.</text>
</comment>
<dbReference type="GO" id="GO:0009117">
    <property type="term" value="P:nucleotide metabolic process"/>
    <property type="evidence" value="ECO:0007669"/>
    <property type="project" value="UniProtKB-KW"/>
</dbReference>
<dbReference type="PANTHER" id="PTHR43213:SF5">
    <property type="entry name" value="BIFUNCTIONAL DTTP_UTP PYROPHOSPHATASE_METHYLTRANSFERASE PROTEIN-RELATED"/>
    <property type="match status" value="1"/>
</dbReference>
<dbReference type="InterPro" id="IPR015797">
    <property type="entry name" value="NUDIX_hydrolase-like_dom_sf"/>
</dbReference>
<accession>A0A087E5Z7</accession>
<sequence>MTISIILASQSKPRRDVLYAAGICPTIKVSHVDEPAALEQAASKLSVPVERLDVGHRVAILARAKANAVYEAYRAVADTSKAARGERVIAYPLEAEEVRAQRRTDEELSADATEAPAASGSSDAGTGQPASVASSAITRDFSGITPPTRVEPIDTPVNGSEGLNGSGPGPLIVGCDSMFLFDGECYGKPHDEATARERLRRMRGRSGELWTGHCVIDFATGRTVQDASRAVVYFGDYTDEDIERYIATGEPLEVAGSFTLEGFGGAFIDRIDGDPHGVIGISLPLLRRLVSKLDISWTDLWNVKPHAPNPEELDQHPDSTPPPVENVHQPGDGWVSCACGRRHWGTHGAAGILLARRDATGEVTHVAMQHRAKWSAEGGTWGIPGGAIADNETPIEGALRESFEEANITPQDIEVVGSYREDHGPWAYTTVFAFEKPGHEVHLRANDDESMEIAWIPIDEVTDRKLLTAMRTDWQRFSDRLRILSAANQGR</sequence>
<dbReference type="PROSITE" id="PS51462">
    <property type="entry name" value="NUDIX"/>
    <property type="match status" value="1"/>
</dbReference>
<keyword evidence="3" id="KW-0963">Cytoplasm</keyword>
<dbReference type="SUPFAM" id="SSF55811">
    <property type="entry name" value="Nudix"/>
    <property type="match status" value="1"/>
</dbReference>
<dbReference type="InterPro" id="IPR000086">
    <property type="entry name" value="NUDIX_hydrolase_dom"/>
</dbReference>
<proteinExistence type="inferred from homology"/>
<name>A0A087E5Z7_9BIFI</name>
<reference evidence="6 7" key="1">
    <citation type="submission" date="2014-03" db="EMBL/GenBank/DDBJ databases">
        <title>Genomics of Bifidobacteria.</title>
        <authorList>
            <person name="Ventura M."/>
            <person name="Milani C."/>
            <person name="Lugli G.A."/>
        </authorList>
    </citation>
    <scope>NUCLEOTIDE SEQUENCE [LARGE SCALE GENOMIC DNA]</scope>
    <source>
        <strain evidence="6 7">LMG 21395</strain>
    </source>
</reference>
<evidence type="ECO:0000259" key="5">
    <source>
        <dbReference type="PROSITE" id="PS51462"/>
    </source>
</evidence>
<dbReference type="OrthoDB" id="3527985at2"/>
<comment type="function">
    <text evidence="3">Nucleoside triphosphate pyrophosphatase. May have a dual role in cell division arrest and in preventing the incorporation of modified nucleotides into cellular nucleic acids.</text>
</comment>
<comment type="similarity">
    <text evidence="3">Belongs to the Maf family.</text>
</comment>
<protein>
    <recommendedName>
        <fullName evidence="3">Nucleoside triphosphate pyrophosphatase</fullName>
        <ecNumber evidence="3">3.6.1.9</ecNumber>
    </recommendedName>
    <alternativeName>
        <fullName evidence="3">Nucleotide pyrophosphatase</fullName>
        <shortName evidence="3">Nucleotide PPase</shortName>
    </alternativeName>
</protein>
<dbReference type="Gene3D" id="3.90.79.10">
    <property type="entry name" value="Nucleoside Triphosphate Pyrophosphohydrolase"/>
    <property type="match status" value="1"/>
</dbReference>
<dbReference type="EC" id="3.6.1.9" evidence="3"/>
<dbReference type="Proteomes" id="UP000029003">
    <property type="component" value="Unassembled WGS sequence"/>
</dbReference>
<gene>
    <name evidence="6" type="ORF">THER5_0657</name>
</gene>
<comment type="cofactor">
    <cofactor evidence="1 3">
        <name>a divalent metal cation</name>
        <dbReference type="ChEBI" id="CHEBI:60240"/>
    </cofactor>
</comment>
<comment type="caution">
    <text evidence="3">Lacks conserved residue(s) required for the propagation of feature annotation.</text>
</comment>
<evidence type="ECO:0000256" key="2">
    <source>
        <dbReference type="ARBA" id="ARBA00022801"/>
    </source>
</evidence>
<dbReference type="Pfam" id="PF02545">
    <property type="entry name" value="Maf"/>
    <property type="match status" value="1"/>
</dbReference>
<evidence type="ECO:0000256" key="3">
    <source>
        <dbReference type="HAMAP-Rule" id="MF_00528"/>
    </source>
</evidence>
<evidence type="ECO:0000313" key="6">
    <source>
        <dbReference type="EMBL" id="KFJ03198.1"/>
    </source>
</evidence>
<evidence type="ECO:0000256" key="1">
    <source>
        <dbReference type="ARBA" id="ARBA00001968"/>
    </source>
</evidence>
<comment type="catalytic activity">
    <reaction evidence="3">
        <text>a ribonucleoside 5'-triphosphate + H2O = a ribonucleoside 5'-phosphate + diphosphate + H(+)</text>
        <dbReference type="Rhea" id="RHEA:23996"/>
        <dbReference type="ChEBI" id="CHEBI:15377"/>
        <dbReference type="ChEBI" id="CHEBI:15378"/>
        <dbReference type="ChEBI" id="CHEBI:33019"/>
        <dbReference type="ChEBI" id="CHEBI:58043"/>
        <dbReference type="ChEBI" id="CHEBI:61557"/>
        <dbReference type="EC" id="3.6.1.9"/>
    </reaction>
</comment>
<dbReference type="GO" id="GO:0047429">
    <property type="term" value="F:nucleoside triphosphate diphosphatase activity"/>
    <property type="evidence" value="ECO:0007669"/>
    <property type="project" value="UniProtKB-EC"/>
</dbReference>
<comment type="catalytic activity">
    <reaction evidence="3">
        <text>a 2'-deoxyribonucleoside 5'-triphosphate + H2O = a 2'-deoxyribonucleoside 5'-phosphate + diphosphate + H(+)</text>
        <dbReference type="Rhea" id="RHEA:44644"/>
        <dbReference type="ChEBI" id="CHEBI:15377"/>
        <dbReference type="ChEBI" id="CHEBI:15378"/>
        <dbReference type="ChEBI" id="CHEBI:33019"/>
        <dbReference type="ChEBI" id="CHEBI:61560"/>
        <dbReference type="ChEBI" id="CHEBI:65317"/>
        <dbReference type="EC" id="3.6.1.9"/>
    </reaction>
</comment>
<dbReference type="Gene3D" id="3.90.950.10">
    <property type="match status" value="1"/>
</dbReference>
<dbReference type="Pfam" id="PF00293">
    <property type="entry name" value="NUDIX"/>
    <property type="match status" value="1"/>
</dbReference>
<organism evidence="6 7">
    <name type="scientific">Bifidobacterium thermacidophilum subsp. thermacidophilum</name>
    <dbReference type="NCBI Taxonomy" id="79262"/>
    <lineage>
        <taxon>Bacteria</taxon>
        <taxon>Bacillati</taxon>
        <taxon>Actinomycetota</taxon>
        <taxon>Actinomycetes</taxon>
        <taxon>Bifidobacteriales</taxon>
        <taxon>Bifidobacteriaceae</taxon>
        <taxon>Bifidobacterium</taxon>
    </lineage>
</organism>
<comment type="subcellular location">
    <subcellularLocation>
        <location evidence="3">Cytoplasm</location>
    </subcellularLocation>
</comment>
<dbReference type="PANTHER" id="PTHR43213">
    <property type="entry name" value="BIFUNCTIONAL DTTP/UTP PYROPHOSPHATASE/METHYLTRANSFERASE PROTEIN-RELATED"/>
    <property type="match status" value="1"/>
</dbReference>
<dbReference type="RefSeq" id="WP_029575763.1">
    <property type="nucleotide sequence ID" value="NZ_JGZT01000005.1"/>
</dbReference>
<dbReference type="EMBL" id="JGZT01000005">
    <property type="protein sequence ID" value="KFJ03198.1"/>
    <property type="molecule type" value="Genomic_DNA"/>
</dbReference>
<dbReference type="InterPro" id="IPR020084">
    <property type="entry name" value="NUDIX_hydrolase_CS"/>
</dbReference>
<dbReference type="AlphaFoldDB" id="A0A087E5Z7"/>
<feature type="active site" description="Proton acceptor" evidence="3">
    <location>
        <position position="176"/>
    </location>
</feature>
<feature type="domain" description="Nudix hydrolase" evidence="5">
    <location>
        <begin position="345"/>
        <end position="483"/>
    </location>
</feature>
<dbReference type="GO" id="GO:0005737">
    <property type="term" value="C:cytoplasm"/>
    <property type="evidence" value="ECO:0007669"/>
    <property type="project" value="UniProtKB-SubCell"/>
</dbReference>